<dbReference type="Proteomes" id="UP001600165">
    <property type="component" value="Unassembled WGS sequence"/>
</dbReference>
<evidence type="ECO:0000313" key="2">
    <source>
        <dbReference type="EMBL" id="MFE4104650.1"/>
    </source>
</evidence>
<evidence type="ECO:0000256" key="1">
    <source>
        <dbReference type="SAM" id="MobiDB-lite"/>
    </source>
</evidence>
<comment type="caution">
    <text evidence="2">The sequence shown here is derived from an EMBL/GenBank/DDBJ whole genome shotgun (WGS) entry which is preliminary data.</text>
</comment>
<dbReference type="EMBL" id="JBHZOL010000001">
    <property type="protein sequence ID" value="MFE4104650.1"/>
    <property type="molecule type" value="Genomic_DNA"/>
</dbReference>
<dbReference type="RefSeq" id="WP_377960131.1">
    <property type="nucleotide sequence ID" value="NZ_JBHZOL010000001.1"/>
</dbReference>
<reference evidence="2 3" key="1">
    <citation type="submission" date="2024-10" db="EMBL/GenBank/DDBJ databases">
        <authorList>
            <person name="Ratan Roy A."/>
            <person name="Morales Sandoval P.H."/>
            <person name="De Los Santos Villalobos S."/>
            <person name="Chakraborty S."/>
            <person name="Mukherjee J."/>
        </authorList>
    </citation>
    <scope>NUCLEOTIDE SEQUENCE [LARGE SCALE GENOMIC DNA]</scope>
    <source>
        <strain evidence="2 3">S1</strain>
    </source>
</reference>
<organism evidence="2 3">
    <name type="scientific">Almyronema epifaneia S1</name>
    <dbReference type="NCBI Taxonomy" id="2991925"/>
    <lineage>
        <taxon>Bacteria</taxon>
        <taxon>Bacillati</taxon>
        <taxon>Cyanobacteriota</taxon>
        <taxon>Cyanophyceae</taxon>
        <taxon>Nodosilineales</taxon>
        <taxon>Nodosilineaceae</taxon>
        <taxon>Almyronema</taxon>
        <taxon>Almyronema epifaneia</taxon>
    </lineage>
</organism>
<gene>
    <name evidence="2" type="ORF">ACFVKH_00075</name>
</gene>
<evidence type="ECO:0000313" key="3">
    <source>
        <dbReference type="Proteomes" id="UP001600165"/>
    </source>
</evidence>
<name>A0ABW6IAE8_9CYAN</name>
<protein>
    <submittedName>
        <fullName evidence="2">DUF2188 domain-containing protein</fullName>
    </submittedName>
</protein>
<keyword evidence="3" id="KW-1185">Reference proteome</keyword>
<proteinExistence type="predicted"/>
<sequence>MKNLATEARHKAIDIANALLEEGYEESRAIAIATAQAEKWAANRDKPVRKPGAKGETGNALND</sequence>
<accession>A0ABW6IAE8</accession>
<feature type="region of interest" description="Disordered" evidence="1">
    <location>
        <begin position="41"/>
        <end position="63"/>
    </location>
</feature>